<dbReference type="InterPro" id="IPR006145">
    <property type="entry name" value="PsdUridine_synth_RsuA/RluA"/>
</dbReference>
<keyword evidence="2" id="KW-0378">Hydrolase</keyword>
<dbReference type="InterPro" id="IPR020103">
    <property type="entry name" value="PsdUridine_synth_cat_dom_sf"/>
</dbReference>
<dbReference type="GO" id="GO:0120159">
    <property type="term" value="F:rRNA pseudouridine synthase activity"/>
    <property type="evidence" value="ECO:0007669"/>
    <property type="project" value="UniProtKB-ARBA"/>
</dbReference>
<dbReference type="SUPFAM" id="SSF55174">
    <property type="entry name" value="Alpha-L RNA-binding motif"/>
    <property type="match status" value="1"/>
</dbReference>
<evidence type="ECO:0000256" key="3">
    <source>
        <dbReference type="ARBA" id="ARBA00023080"/>
    </source>
</evidence>
<proteinExistence type="inferred from homology"/>
<evidence type="ECO:0000256" key="1">
    <source>
        <dbReference type="ARBA" id="ARBA00008348"/>
    </source>
</evidence>
<dbReference type="GO" id="GO:0046081">
    <property type="term" value="P:dUTP catabolic process"/>
    <property type="evidence" value="ECO:0007669"/>
    <property type="project" value="InterPro"/>
</dbReference>
<dbReference type="GO" id="GO:0000455">
    <property type="term" value="P:enzyme-directed rRNA pseudouridine synthesis"/>
    <property type="evidence" value="ECO:0007669"/>
    <property type="project" value="UniProtKB-ARBA"/>
</dbReference>
<dbReference type="GO" id="GO:0004170">
    <property type="term" value="F:dUTP diphosphatase activity"/>
    <property type="evidence" value="ECO:0007669"/>
    <property type="project" value="InterPro"/>
</dbReference>
<dbReference type="InterPro" id="IPR008181">
    <property type="entry name" value="dUTPase"/>
</dbReference>
<evidence type="ECO:0000256" key="6">
    <source>
        <dbReference type="RuleBase" id="RU003887"/>
    </source>
</evidence>
<evidence type="ECO:0000313" key="9">
    <source>
        <dbReference type="Proteomes" id="UP000183922"/>
    </source>
</evidence>
<organism evidence="8 9">
    <name type="scientific">Candidatus Kuenenbacteria bacterium CG2_30_39_24</name>
    <dbReference type="NCBI Taxonomy" id="1805236"/>
    <lineage>
        <taxon>Bacteria</taxon>
        <taxon>Candidatus Kueneniibacteriota</taxon>
    </lineage>
</organism>
<dbReference type="STRING" id="1805236.AUK13_01265"/>
<feature type="domain" description="RNA-binding S4" evidence="7">
    <location>
        <begin position="3"/>
        <end position="61"/>
    </location>
</feature>
<dbReference type="Pfam" id="PF00849">
    <property type="entry name" value="PseudoU_synth_2"/>
    <property type="match status" value="1"/>
</dbReference>
<dbReference type="NCBIfam" id="TIGR00093">
    <property type="entry name" value="pseudouridine synthase"/>
    <property type="match status" value="1"/>
</dbReference>
<name>A0A1J5F7W8_9BACT</name>
<dbReference type="InterPro" id="IPR018496">
    <property type="entry name" value="PsdUridine_synth_RsuA/RluB_CS"/>
</dbReference>
<keyword evidence="4 6" id="KW-0413">Isomerase</keyword>
<dbReference type="InterPro" id="IPR036986">
    <property type="entry name" value="S4_RNA-bd_sf"/>
</dbReference>
<dbReference type="PANTHER" id="PTHR47683">
    <property type="entry name" value="PSEUDOURIDINE SYNTHASE FAMILY PROTEIN-RELATED"/>
    <property type="match status" value="1"/>
</dbReference>
<dbReference type="PROSITE" id="PS50889">
    <property type="entry name" value="S4"/>
    <property type="match status" value="1"/>
</dbReference>
<dbReference type="SMART" id="SM00363">
    <property type="entry name" value="S4"/>
    <property type="match status" value="1"/>
</dbReference>
<dbReference type="Gene3D" id="2.70.40.10">
    <property type="match status" value="1"/>
</dbReference>
<gene>
    <name evidence="8" type="ORF">AUK13_01265</name>
</gene>
<accession>A0A1J5F7W8</accession>
<keyword evidence="5" id="KW-0694">RNA-binding</keyword>
<dbReference type="SUPFAM" id="SSF55120">
    <property type="entry name" value="Pseudouridine synthase"/>
    <property type="match status" value="1"/>
</dbReference>
<dbReference type="AlphaFoldDB" id="A0A1J5F7W8"/>
<sequence length="381" mass="43195">MKIYLQQFLSTAGLASRRAATDLIKQGRVKVNHKPAELGIKIDPKKDRIEYQGKTIKALEEKVYYLVNKPVGYTSTAKDRHALKKVVDLVPKVPKVWSVGRLDKDSHGLIILTNDGELTNKLTHPKFRHEKEYIVTINKAITQDLLLKLSQGVKLEEGLARADKVNKLSENKLSITLHQGWKRQIRRMMEKCDYRVINLERVRIDKIKLDDLPIGKYKKIKLAFPCALGAGYNNTKLKILFMKIKIKKLNPHCIIPAYAHPGDVGLDLYSMEDYELKPGERKIFYNGFALEFPHGYAAIVKDKGSLPLNGGVHTMAGVFDAGYRGEYNMLLINLGDKPYQVKKGDKIAQLVIYPVEIAELEEVDELTNSERGYGYFGSTGR</sequence>
<dbReference type="GO" id="GO:0006226">
    <property type="term" value="P:dUMP biosynthetic process"/>
    <property type="evidence" value="ECO:0007669"/>
    <property type="project" value="InterPro"/>
</dbReference>
<dbReference type="InterPro" id="IPR050343">
    <property type="entry name" value="RsuA_PseudoU_synthase"/>
</dbReference>
<keyword evidence="3" id="KW-0546">Nucleotide metabolism</keyword>
<dbReference type="InterPro" id="IPR029054">
    <property type="entry name" value="dUTPase-like"/>
</dbReference>
<dbReference type="Gene3D" id="3.30.70.1560">
    <property type="entry name" value="Alpha-L RNA-binding motif"/>
    <property type="match status" value="1"/>
</dbReference>
<evidence type="ECO:0000256" key="2">
    <source>
        <dbReference type="ARBA" id="ARBA00022801"/>
    </source>
</evidence>
<dbReference type="Pfam" id="PF00692">
    <property type="entry name" value="dUTPase"/>
    <property type="match status" value="1"/>
</dbReference>
<dbReference type="InterPro" id="IPR002942">
    <property type="entry name" value="S4_RNA-bd"/>
</dbReference>
<dbReference type="CDD" id="cd00165">
    <property type="entry name" value="S4"/>
    <property type="match status" value="1"/>
</dbReference>
<dbReference type="InterPro" id="IPR000748">
    <property type="entry name" value="PsdUridine_synth_RsuA/RluB/E/F"/>
</dbReference>
<dbReference type="InterPro" id="IPR020094">
    <property type="entry name" value="TruA/RsuA/RluB/E/F_N"/>
</dbReference>
<dbReference type="PROSITE" id="PS01149">
    <property type="entry name" value="PSI_RSU"/>
    <property type="match status" value="1"/>
</dbReference>
<dbReference type="SUPFAM" id="SSF51283">
    <property type="entry name" value="dUTPase-like"/>
    <property type="match status" value="1"/>
</dbReference>
<evidence type="ECO:0000259" key="7">
    <source>
        <dbReference type="SMART" id="SM00363"/>
    </source>
</evidence>
<evidence type="ECO:0000256" key="5">
    <source>
        <dbReference type="PROSITE-ProRule" id="PRU00182"/>
    </source>
</evidence>
<dbReference type="GO" id="GO:0000287">
    <property type="term" value="F:magnesium ion binding"/>
    <property type="evidence" value="ECO:0007669"/>
    <property type="project" value="InterPro"/>
</dbReference>
<evidence type="ECO:0000313" key="8">
    <source>
        <dbReference type="EMBL" id="OIP56337.1"/>
    </source>
</evidence>
<dbReference type="GO" id="GO:0003723">
    <property type="term" value="F:RNA binding"/>
    <property type="evidence" value="ECO:0007669"/>
    <property type="project" value="UniProtKB-KW"/>
</dbReference>
<dbReference type="Pfam" id="PF01479">
    <property type="entry name" value="S4"/>
    <property type="match status" value="1"/>
</dbReference>
<dbReference type="InterPro" id="IPR033704">
    <property type="entry name" value="dUTPase_trimeric"/>
</dbReference>
<dbReference type="EC" id="5.4.99.-" evidence="6"/>
<protein>
    <recommendedName>
        <fullName evidence="6">Pseudouridine synthase</fullName>
        <ecNumber evidence="6">5.4.99.-</ecNumber>
    </recommendedName>
</protein>
<dbReference type="InterPro" id="IPR042092">
    <property type="entry name" value="PsdUridine_s_RsuA/RluB/E/F_cat"/>
</dbReference>
<dbReference type="EMBL" id="MNYR01000018">
    <property type="protein sequence ID" value="OIP56337.1"/>
    <property type="molecule type" value="Genomic_DNA"/>
</dbReference>
<dbReference type="Proteomes" id="UP000183922">
    <property type="component" value="Unassembled WGS sequence"/>
</dbReference>
<dbReference type="Gene3D" id="3.10.290.10">
    <property type="entry name" value="RNA-binding S4 domain"/>
    <property type="match status" value="1"/>
</dbReference>
<evidence type="ECO:0000256" key="4">
    <source>
        <dbReference type="ARBA" id="ARBA00023235"/>
    </source>
</evidence>
<dbReference type="PANTHER" id="PTHR47683:SF2">
    <property type="entry name" value="RNA-BINDING S4 DOMAIN-CONTAINING PROTEIN"/>
    <property type="match status" value="1"/>
</dbReference>
<comment type="caution">
    <text evidence="8">The sequence shown here is derived from an EMBL/GenBank/DDBJ whole genome shotgun (WGS) entry which is preliminary data.</text>
</comment>
<dbReference type="InterPro" id="IPR036157">
    <property type="entry name" value="dUTPase-like_sf"/>
</dbReference>
<dbReference type="Gene3D" id="3.30.70.580">
    <property type="entry name" value="Pseudouridine synthase I, catalytic domain, N-terminal subdomain"/>
    <property type="match status" value="1"/>
</dbReference>
<reference evidence="8 9" key="1">
    <citation type="journal article" date="2016" name="Environ. Microbiol.">
        <title>Genomic resolution of a cold subsurface aquifer community provides metabolic insights for novel microbes adapted to high CO concentrations.</title>
        <authorList>
            <person name="Probst A.J."/>
            <person name="Castelle C.J."/>
            <person name="Singh A."/>
            <person name="Brown C.T."/>
            <person name="Anantharaman K."/>
            <person name="Sharon I."/>
            <person name="Hug L.A."/>
            <person name="Burstein D."/>
            <person name="Emerson J.B."/>
            <person name="Thomas B.C."/>
            <person name="Banfield J.F."/>
        </authorList>
    </citation>
    <scope>NUCLEOTIDE SEQUENCE [LARGE SCALE GENOMIC DNA]</scope>
    <source>
        <strain evidence="8">CG2_30_39_24</strain>
    </source>
</reference>
<comment type="similarity">
    <text evidence="1 6">Belongs to the pseudouridine synthase RsuA family.</text>
</comment>
<dbReference type="NCBIfam" id="NF001862">
    <property type="entry name" value="PRK00601.1"/>
    <property type="match status" value="1"/>
</dbReference>
<dbReference type="NCBIfam" id="TIGR00576">
    <property type="entry name" value="dut"/>
    <property type="match status" value="1"/>
</dbReference>
<dbReference type="CDD" id="cd07557">
    <property type="entry name" value="trimeric_dUTPase"/>
    <property type="match status" value="1"/>
</dbReference>